<dbReference type="SUPFAM" id="SSF51197">
    <property type="entry name" value="Clavaminate synthase-like"/>
    <property type="match status" value="1"/>
</dbReference>
<organism evidence="1 2">
    <name type="scientific">Kitasatospora xanthocidica</name>
    <dbReference type="NCBI Taxonomy" id="83382"/>
    <lineage>
        <taxon>Bacteria</taxon>
        <taxon>Bacillati</taxon>
        <taxon>Actinomycetota</taxon>
        <taxon>Actinomycetes</taxon>
        <taxon>Kitasatosporales</taxon>
        <taxon>Streptomycetaceae</taxon>
        <taxon>Kitasatospora</taxon>
    </lineage>
</organism>
<comment type="caution">
    <text evidence="1">The sequence shown here is derived from an EMBL/GenBank/DDBJ whole genome shotgun (WGS) entry which is preliminary data.</text>
</comment>
<dbReference type="Proteomes" id="UP000263377">
    <property type="component" value="Unassembled WGS sequence"/>
</dbReference>
<sequence length="269" mass="30131">MTATAHVVRSATNEIATELTARTLLQLAEREIGAIHVRGYYPVEIAEQVAQKAINHQALGHYHKQYTSSVGRVYMPHIDTKWDAELTKQYHDSALPAIEDVRSMFHPYLSPIDRVRLELQELWPAGANLLRLRERACFVGAFRVFQPSTSKFYPHNDAIDQETDAPEIAGVLNQLVANVYLQVPKKGGDLHLWLREPTPEETATILDVEGLQPDSVEPPVHVIHPEAGDLIIFSPRMLHAVTSGEDEHRVGAAAFIATKGPREPLVYWS</sequence>
<dbReference type="RefSeq" id="WP_117486672.1">
    <property type="nucleotide sequence ID" value="NZ_QVIG01000001.1"/>
</dbReference>
<reference evidence="1 2" key="1">
    <citation type="submission" date="2018-08" db="EMBL/GenBank/DDBJ databases">
        <title>Diversity &amp; Physiological Properties of Lignin-Decomposing Actinobacteria from Soil.</title>
        <authorList>
            <person name="Roh S.G."/>
            <person name="Kim S.B."/>
        </authorList>
    </citation>
    <scope>NUCLEOTIDE SEQUENCE [LARGE SCALE GENOMIC DNA]</scope>
    <source>
        <strain evidence="1 2">MMS17-GH009</strain>
    </source>
</reference>
<dbReference type="AlphaFoldDB" id="A0A372ZRF5"/>
<dbReference type="InterPro" id="IPR055091">
    <property type="entry name" value="WelO5-like"/>
</dbReference>
<proteinExistence type="predicted"/>
<dbReference type="EMBL" id="QVIG01000001">
    <property type="protein sequence ID" value="RGD57990.1"/>
    <property type="molecule type" value="Genomic_DNA"/>
</dbReference>
<protein>
    <submittedName>
        <fullName evidence="1">2OG-Fe(II) oxygenase</fullName>
    </submittedName>
</protein>
<gene>
    <name evidence="1" type="ORF">DR950_09510</name>
</gene>
<name>A0A372ZRF5_9ACTN</name>
<dbReference type="Gene3D" id="2.60.120.620">
    <property type="entry name" value="q2cbj1_9rhob like domain"/>
    <property type="match status" value="1"/>
</dbReference>
<dbReference type="Pfam" id="PF22814">
    <property type="entry name" value="WelO5"/>
    <property type="match status" value="1"/>
</dbReference>
<keyword evidence="2" id="KW-1185">Reference proteome</keyword>
<evidence type="ECO:0000313" key="2">
    <source>
        <dbReference type="Proteomes" id="UP000263377"/>
    </source>
</evidence>
<evidence type="ECO:0000313" key="1">
    <source>
        <dbReference type="EMBL" id="RGD57990.1"/>
    </source>
</evidence>
<accession>A0A372ZRF5</accession>